<accession>A0A218W0H2</accession>
<reference evidence="2" key="1">
    <citation type="journal article" date="2017" name="Plant J.">
        <title>The pomegranate (Punica granatum L.) genome and the genomics of punicalagin biosynthesis.</title>
        <authorList>
            <person name="Qin G."/>
            <person name="Xu C."/>
            <person name="Ming R."/>
            <person name="Tang H."/>
            <person name="Guyot R."/>
            <person name="Kramer E.M."/>
            <person name="Hu Y."/>
            <person name="Yi X."/>
            <person name="Qi Y."/>
            <person name="Xu X."/>
            <person name="Gao Z."/>
            <person name="Pan H."/>
            <person name="Jian J."/>
            <person name="Tian Y."/>
            <person name="Yue Z."/>
            <person name="Xu Y."/>
        </authorList>
    </citation>
    <scope>NUCLEOTIDE SEQUENCE [LARGE SCALE GENOMIC DNA]</scope>
    <source>
        <strain evidence="2">cv. Dabenzi</strain>
    </source>
</reference>
<gene>
    <name evidence="1" type="ORF">CDL15_Pgr015225</name>
</gene>
<protein>
    <submittedName>
        <fullName evidence="1">Uncharacterized protein</fullName>
    </submittedName>
</protein>
<dbReference type="Proteomes" id="UP000197138">
    <property type="component" value="Unassembled WGS sequence"/>
</dbReference>
<evidence type="ECO:0000313" key="1">
    <source>
        <dbReference type="EMBL" id="OWM65800.1"/>
    </source>
</evidence>
<sequence>MDTVREPNQFYVPSCLCCLGLMVPCAANRIMTLLGSKPAPSTTWFDQDVPKGAAMLVGASYYRNKSRTSIILIFPLAHFNQLVAEVRHKNG</sequence>
<proteinExistence type="predicted"/>
<dbReference type="AlphaFoldDB" id="A0A218W0H2"/>
<comment type="caution">
    <text evidence="1">The sequence shown here is derived from an EMBL/GenBank/DDBJ whole genome shotgun (WGS) entry which is preliminary data.</text>
</comment>
<dbReference type="EMBL" id="MTKT01005556">
    <property type="protein sequence ID" value="OWM65800.1"/>
    <property type="molecule type" value="Genomic_DNA"/>
</dbReference>
<evidence type="ECO:0000313" key="2">
    <source>
        <dbReference type="Proteomes" id="UP000197138"/>
    </source>
</evidence>
<organism evidence="1 2">
    <name type="scientific">Punica granatum</name>
    <name type="common">Pomegranate</name>
    <dbReference type="NCBI Taxonomy" id="22663"/>
    <lineage>
        <taxon>Eukaryota</taxon>
        <taxon>Viridiplantae</taxon>
        <taxon>Streptophyta</taxon>
        <taxon>Embryophyta</taxon>
        <taxon>Tracheophyta</taxon>
        <taxon>Spermatophyta</taxon>
        <taxon>Magnoliopsida</taxon>
        <taxon>eudicotyledons</taxon>
        <taxon>Gunneridae</taxon>
        <taxon>Pentapetalae</taxon>
        <taxon>rosids</taxon>
        <taxon>malvids</taxon>
        <taxon>Myrtales</taxon>
        <taxon>Lythraceae</taxon>
        <taxon>Punica</taxon>
    </lineage>
</organism>
<name>A0A218W0H2_PUNGR</name>